<comment type="caution">
    <text evidence="1">The sequence shown here is derived from an EMBL/GenBank/DDBJ whole genome shotgun (WGS) entry which is preliminary data.</text>
</comment>
<proteinExistence type="predicted"/>
<dbReference type="EMBL" id="PDYF01000007">
    <property type="protein sequence ID" value="PHU36002.1"/>
    <property type="molecule type" value="Genomic_DNA"/>
</dbReference>
<reference evidence="1 2" key="2">
    <citation type="submission" date="2017-10" db="EMBL/GenBank/DDBJ databases">
        <authorList>
            <person name="Banno H."/>
            <person name="Chua N.-H."/>
        </authorList>
    </citation>
    <scope>NUCLEOTIDE SEQUENCE [LARGE SCALE GENOMIC DNA]</scope>
    <source>
        <strain evidence="1 2">JK626</strain>
    </source>
</reference>
<dbReference type="Proteomes" id="UP000225889">
    <property type="component" value="Unassembled WGS sequence"/>
</dbReference>
<protein>
    <recommendedName>
        <fullName evidence="3">DUF2634 domain-containing protein</fullName>
    </recommendedName>
</protein>
<dbReference type="InterPro" id="IPR020288">
    <property type="entry name" value="Sheath_initiator"/>
</dbReference>
<dbReference type="AlphaFoldDB" id="A0A2G3DY72"/>
<organism evidence="1 2">
    <name type="scientific">Pseudobutyrivibrio ruminis</name>
    <dbReference type="NCBI Taxonomy" id="46206"/>
    <lineage>
        <taxon>Bacteria</taxon>
        <taxon>Bacillati</taxon>
        <taxon>Bacillota</taxon>
        <taxon>Clostridia</taxon>
        <taxon>Lachnospirales</taxon>
        <taxon>Lachnospiraceae</taxon>
        <taxon>Pseudobutyrivibrio</taxon>
    </lineage>
</organism>
<dbReference type="Pfam" id="PF10934">
    <property type="entry name" value="Sheath_initiator"/>
    <property type="match status" value="1"/>
</dbReference>
<evidence type="ECO:0008006" key="3">
    <source>
        <dbReference type="Google" id="ProtNLM"/>
    </source>
</evidence>
<reference evidence="1 2" key="1">
    <citation type="submission" date="2017-10" db="EMBL/GenBank/DDBJ databases">
        <title>Resolving the taxonomy of Roseburia spp., Eubacterium rectale and Agathobacter spp. through phylogenomic analysis.</title>
        <authorList>
            <person name="Sheridan P.O."/>
            <person name="Walker A.W."/>
            <person name="Duncan S.H."/>
            <person name="Scott K.P."/>
            <person name="Toole P.W.O."/>
            <person name="Luis P."/>
            <person name="Flint H.J."/>
        </authorList>
    </citation>
    <scope>NUCLEOTIDE SEQUENCE [LARGE SCALE GENOMIC DNA]</scope>
    <source>
        <strain evidence="1 2">JK626</strain>
    </source>
</reference>
<name>A0A2G3DY72_9FIRM</name>
<gene>
    <name evidence="1" type="ORF">CSX01_01855</name>
</gene>
<sequence length="138" mass="15764">MSLLPAFALQAANTSTQQVESVEDTPREFGIDFETGKFTGTIVEGLEAIKVWIYLALHIERYRFPIYSWQYGAELDQYIGHNYSQEYLDTDVRETVKECLFQNPHIKDIQNFSTSVEGDHLTMSFTVETDIGGIDIDV</sequence>
<evidence type="ECO:0000313" key="1">
    <source>
        <dbReference type="EMBL" id="PHU36002.1"/>
    </source>
</evidence>
<evidence type="ECO:0000313" key="2">
    <source>
        <dbReference type="Proteomes" id="UP000225889"/>
    </source>
</evidence>
<dbReference type="RefSeq" id="WP_099391221.1">
    <property type="nucleotide sequence ID" value="NZ_PDYF01000007.1"/>
</dbReference>
<accession>A0A2G3DY72</accession>